<dbReference type="RefSeq" id="WP_136927618.1">
    <property type="nucleotide sequence ID" value="NZ_SSMQ01000003.1"/>
</dbReference>
<evidence type="ECO:0000313" key="3">
    <source>
        <dbReference type="EMBL" id="TKD12319.1"/>
    </source>
</evidence>
<proteinExistence type="predicted"/>
<dbReference type="NCBIfam" id="NF033768">
    <property type="entry name" value="myxo_SS_tail"/>
    <property type="match status" value="1"/>
</dbReference>
<comment type="caution">
    <text evidence="3">The sequence shown here is derived from an EMBL/GenBank/DDBJ whole genome shotgun (WGS) entry which is preliminary data.</text>
</comment>
<dbReference type="AlphaFoldDB" id="A0A4U1JJZ9"/>
<feature type="transmembrane region" description="Helical" evidence="2">
    <location>
        <begin position="98"/>
        <end position="118"/>
    </location>
</feature>
<keyword evidence="4" id="KW-1185">Reference proteome</keyword>
<reference evidence="3 4" key="1">
    <citation type="submission" date="2019-04" db="EMBL/GenBank/DDBJ databases">
        <authorList>
            <person name="Li Y."/>
            <person name="Wang J."/>
        </authorList>
    </citation>
    <scope>NUCLEOTIDE SEQUENCE [LARGE SCALE GENOMIC DNA]</scope>
    <source>
        <strain evidence="3 4">DSM 14668</strain>
    </source>
</reference>
<keyword evidence="2" id="KW-0812">Transmembrane</keyword>
<dbReference type="Proteomes" id="UP000309215">
    <property type="component" value="Unassembled WGS sequence"/>
</dbReference>
<dbReference type="EMBL" id="SSMQ01000003">
    <property type="protein sequence ID" value="TKD12319.1"/>
    <property type="molecule type" value="Genomic_DNA"/>
</dbReference>
<name>A0A4U1JJZ9_9BACT</name>
<accession>A0A4U1JJZ9</accession>
<keyword evidence="2" id="KW-1133">Transmembrane helix</keyword>
<sequence>MGAAAAAPAPAPFALDVLEDPFAMRDPFAEAPQVSPGAATTSDAAATLVRPAPAPAPEPFQAPRAPATSLGTVAPEIPDDIDEDALLGRRKKGSLHPAALALIAAGAVFGGVAAFLLLRPAPQAPQIVYVTASASAAAAAPSSLAGPTIEATAAAVDPTEAPKAGASNRPLGGPWPTTAKTGAPAAAIDMSGFQGPNIAGPTSGPAGGAQAAGGGQLSAGEISGVVEANRPMVKRRCWQPALDATKGMGGSSARVSASIVIAPSGAVQSVSASGAEKDYPGLSSCIAARIKGWKFPVSGGSTPVNIPFVFAAQ</sequence>
<dbReference type="InterPro" id="IPR049806">
    <property type="entry name" value="MasK-like_C"/>
</dbReference>
<gene>
    <name evidence="3" type="ORF">E8A74_04235</name>
</gene>
<evidence type="ECO:0000256" key="2">
    <source>
        <dbReference type="SAM" id="Phobius"/>
    </source>
</evidence>
<evidence type="ECO:0000313" key="4">
    <source>
        <dbReference type="Proteomes" id="UP000309215"/>
    </source>
</evidence>
<feature type="region of interest" description="Disordered" evidence="1">
    <location>
        <begin position="31"/>
        <end position="77"/>
    </location>
</feature>
<dbReference type="OrthoDB" id="198456at2"/>
<evidence type="ECO:0000256" key="1">
    <source>
        <dbReference type="SAM" id="MobiDB-lite"/>
    </source>
</evidence>
<organism evidence="3 4">
    <name type="scientific">Polyangium fumosum</name>
    <dbReference type="NCBI Taxonomy" id="889272"/>
    <lineage>
        <taxon>Bacteria</taxon>
        <taxon>Pseudomonadati</taxon>
        <taxon>Myxococcota</taxon>
        <taxon>Polyangia</taxon>
        <taxon>Polyangiales</taxon>
        <taxon>Polyangiaceae</taxon>
        <taxon>Polyangium</taxon>
    </lineage>
</organism>
<keyword evidence="2" id="KW-0472">Membrane</keyword>
<protein>
    <submittedName>
        <fullName evidence="3">AgmX/PglI C-terminal domain-containing protein</fullName>
    </submittedName>
</protein>